<accession>A0A8X6Y8N5</accession>
<name>A0A8X6Y8N5_9ARAC</name>
<evidence type="ECO:0000313" key="1">
    <source>
        <dbReference type="EMBL" id="GFY68170.1"/>
    </source>
</evidence>
<gene>
    <name evidence="1" type="ORF">TNIN_287971</name>
</gene>
<comment type="caution">
    <text evidence="1">The sequence shown here is derived from an EMBL/GenBank/DDBJ whole genome shotgun (WGS) entry which is preliminary data.</text>
</comment>
<sequence>MKKCSQNRQVVLVGWHQQPCVAFLALLNACVVNANRIGPFSANFHIRLDYGRSSIDMTNNRRSWLSLMCTEASYVKYPRTDEVVTMFCFKI</sequence>
<dbReference type="Proteomes" id="UP000886998">
    <property type="component" value="Unassembled WGS sequence"/>
</dbReference>
<evidence type="ECO:0000313" key="2">
    <source>
        <dbReference type="Proteomes" id="UP000886998"/>
    </source>
</evidence>
<organism evidence="1 2">
    <name type="scientific">Trichonephila inaurata madagascariensis</name>
    <dbReference type="NCBI Taxonomy" id="2747483"/>
    <lineage>
        <taxon>Eukaryota</taxon>
        <taxon>Metazoa</taxon>
        <taxon>Ecdysozoa</taxon>
        <taxon>Arthropoda</taxon>
        <taxon>Chelicerata</taxon>
        <taxon>Arachnida</taxon>
        <taxon>Araneae</taxon>
        <taxon>Araneomorphae</taxon>
        <taxon>Entelegynae</taxon>
        <taxon>Araneoidea</taxon>
        <taxon>Nephilidae</taxon>
        <taxon>Trichonephila</taxon>
        <taxon>Trichonephila inaurata</taxon>
    </lineage>
</organism>
<protein>
    <submittedName>
        <fullName evidence="1">Uncharacterized protein</fullName>
    </submittedName>
</protein>
<keyword evidence="2" id="KW-1185">Reference proteome</keyword>
<dbReference type="AlphaFoldDB" id="A0A8X6Y8N5"/>
<dbReference type="EMBL" id="BMAV01016908">
    <property type="protein sequence ID" value="GFY68170.1"/>
    <property type="molecule type" value="Genomic_DNA"/>
</dbReference>
<reference evidence="1" key="1">
    <citation type="submission" date="2020-08" db="EMBL/GenBank/DDBJ databases">
        <title>Multicomponent nature underlies the extraordinary mechanical properties of spider dragline silk.</title>
        <authorList>
            <person name="Kono N."/>
            <person name="Nakamura H."/>
            <person name="Mori M."/>
            <person name="Yoshida Y."/>
            <person name="Ohtoshi R."/>
            <person name="Malay A.D."/>
            <person name="Moran D.A.P."/>
            <person name="Tomita M."/>
            <person name="Numata K."/>
            <person name="Arakawa K."/>
        </authorList>
    </citation>
    <scope>NUCLEOTIDE SEQUENCE</scope>
</reference>
<proteinExistence type="predicted"/>